<protein>
    <recommendedName>
        <fullName evidence="3">RNA-directed DNA polymerase (Reverse transcriptase)</fullName>
    </recommendedName>
</protein>
<evidence type="ECO:0000313" key="2">
    <source>
        <dbReference type="Proteomes" id="UP001293593"/>
    </source>
</evidence>
<accession>A0AAE1MHW8</accession>
<comment type="caution">
    <text evidence="1">The sequence shown here is derived from an EMBL/GenBank/DDBJ whole genome shotgun (WGS) entry which is preliminary data.</text>
</comment>
<keyword evidence="2" id="KW-1185">Reference proteome</keyword>
<evidence type="ECO:0008006" key="3">
    <source>
        <dbReference type="Google" id="ProtNLM"/>
    </source>
</evidence>
<reference evidence="1" key="1">
    <citation type="submission" date="2023-10" db="EMBL/GenBank/DDBJ databases">
        <title>Chromosome-level genome of the transformable northern wattle, Acacia crassicarpa.</title>
        <authorList>
            <person name="Massaro I."/>
            <person name="Sinha N.R."/>
            <person name="Poethig S."/>
            <person name="Leichty A.R."/>
        </authorList>
    </citation>
    <scope>NUCLEOTIDE SEQUENCE</scope>
    <source>
        <strain evidence="1">Acra3RX</strain>
        <tissue evidence="1">Leaf</tissue>
    </source>
</reference>
<organism evidence="1 2">
    <name type="scientific">Acacia crassicarpa</name>
    <name type="common">northern wattle</name>
    <dbReference type="NCBI Taxonomy" id="499986"/>
    <lineage>
        <taxon>Eukaryota</taxon>
        <taxon>Viridiplantae</taxon>
        <taxon>Streptophyta</taxon>
        <taxon>Embryophyta</taxon>
        <taxon>Tracheophyta</taxon>
        <taxon>Spermatophyta</taxon>
        <taxon>Magnoliopsida</taxon>
        <taxon>eudicotyledons</taxon>
        <taxon>Gunneridae</taxon>
        <taxon>Pentapetalae</taxon>
        <taxon>rosids</taxon>
        <taxon>fabids</taxon>
        <taxon>Fabales</taxon>
        <taxon>Fabaceae</taxon>
        <taxon>Caesalpinioideae</taxon>
        <taxon>mimosoid clade</taxon>
        <taxon>Acacieae</taxon>
        <taxon>Acacia</taxon>
    </lineage>
</organism>
<evidence type="ECO:0000313" key="1">
    <source>
        <dbReference type="EMBL" id="KAK4260876.1"/>
    </source>
</evidence>
<proteinExistence type="predicted"/>
<gene>
    <name evidence="1" type="ORF">QN277_003939</name>
</gene>
<dbReference type="Proteomes" id="UP001293593">
    <property type="component" value="Unassembled WGS sequence"/>
</dbReference>
<sequence>MAKLNGIQRSRAYPYSHFLNNLEEQLQMELDEVSRLEEIKWFQKARTEWIAKGDRNTRYYHIKTKIRRRNNRVLTLQDNNGNWVVGENDVKNLVVSYFKSLFQEDRIAEEMLMTWNLFPRIDQSRSADLGRIPSDVEIYDTIKSMGPFKAPGIDGFPPIFSKEIGNWWELMYAIL</sequence>
<dbReference type="AlphaFoldDB" id="A0AAE1MHW8"/>
<name>A0AAE1MHW8_9FABA</name>
<dbReference type="EMBL" id="JAWXYG010000010">
    <property type="protein sequence ID" value="KAK4260876.1"/>
    <property type="molecule type" value="Genomic_DNA"/>
</dbReference>